<protein>
    <submittedName>
        <fullName evidence="2">ABC transporter</fullName>
    </submittedName>
</protein>
<keyword evidence="1" id="KW-0812">Transmembrane</keyword>
<feature type="transmembrane region" description="Helical" evidence="1">
    <location>
        <begin position="132"/>
        <end position="150"/>
    </location>
</feature>
<evidence type="ECO:0000313" key="2">
    <source>
        <dbReference type="EMBL" id="AWW42568.1"/>
    </source>
</evidence>
<evidence type="ECO:0000313" key="3">
    <source>
        <dbReference type="Proteomes" id="UP000249616"/>
    </source>
</evidence>
<organism evidence="2 3">
    <name type="scientific">Streptomyces cadmiisoli</name>
    <dbReference type="NCBI Taxonomy" id="2184053"/>
    <lineage>
        <taxon>Bacteria</taxon>
        <taxon>Bacillati</taxon>
        <taxon>Actinomycetota</taxon>
        <taxon>Actinomycetes</taxon>
        <taxon>Kitasatosporales</taxon>
        <taxon>Streptomycetaceae</taxon>
        <taxon>Streptomyces</taxon>
        <taxon>Streptomyces aurantiacus group</taxon>
    </lineage>
</organism>
<reference evidence="2 3" key="1">
    <citation type="journal article" date="2019" name="Int. J. Syst. Evol. Microbiol.">
        <title>Streptomyces cadmiisoli sp. nov., a novel actinomycete isolated from cadmium-contaminated soil.</title>
        <authorList>
            <person name="Li K."/>
            <person name="Tang X."/>
            <person name="Zhao J."/>
            <person name="Guo Y."/>
            <person name="Tang Y."/>
            <person name="Gao J."/>
        </authorList>
    </citation>
    <scope>NUCLEOTIDE SEQUENCE [LARGE SCALE GENOMIC DNA]</scope>
    <source>
        <strain evidence="2 3">ZFG47</strain>
    </source>
</reference>
<keyword evidence="3" id="KW-1185">Reference proteome</keyword>
<gene>
    <name evidence="2" type="ORF">DN051_21150</name>
</gene>
<sequence length="209" mass="21920">MPRTALAAGAVLGLLLPALPRLFGTEPDAWLGVNLLRAAALCGALGLAFLLDDPARHTTAAVPVRRFVRVALRLAFTVPPAALWWTAALYLLPAESRPPVGAITLEAAGSAVVALAAAALVVRRTDRAEPGVTAAAVLLPTALAVTLLVPDRWALVVAPGDPRWEAAHERWAVVLVVAAAVFTACLPEPLRRGWFTRRRRPSAGSASGF</sequence>
<keyword evidence="1" id="KW-0472">Membrane</keyword>
<feature type="transmembrane region" description="Helical" evidence="1">
    <location>
        <begin position="99"/>
        <end position="120"/>
    </location>
</feature>
<dbReference type="EMBL" id="CP030073">
    <property type="protein sequence ID" value="AWW42568.1"/>
    <property type="molecule type" value="Genomic_DNA"/>
</dbReference>
<evidence type="ECO:0000256" key="1">
    <source>
        <dbReference type="SAM" id="Phobius"/>
    </source>
</evidence>
<feature type="transmembrane region" description="Helical" evidence="1">
    <location>
        <begin position="72"/>
        <end position="93"/>
    </location>
</feature>
<feature type="transmembrane region" description="Helical" evidence="1">
    <location>
        <begin position="170"/>
        <end position="190"/>
    </location>
</feature>
<dbReference type="KEGG" id="scad:DN051_21150"/>
<keyword evidence="1" id="KW-1133">Transmembrane helix</keyword>
<dbReference type="AlphaFoldDB" id="A0A2Z4JCV1"/>
<feature type="transmembrane region" description="Helical" evidence="1">
    <location>
        <begin position="30"/>
        <end position="51"/>
    </location>
</feature>
<dbReference type="Proteomes" id="UP000249616">
    <property type="component" value="Chromosome"/>
</dbReference>
<name>A0A2Z4JCV1_9ACTN</name>
<accession>A0A2Z4JCV1</accession>
<proteinExistence type="predicted"/>